<evidence type="ECO:0000313" key="1">
    <source>
        <dbReference type="EMBL" id="QHN79823.1"/>
    </source>
</evidence>
<organism evidence="1 2">
    <name type="scientific">Arachis hypogaea</name>
    <name type="common">Peanut</name>
    <dbReference type="NCBI Taxonomy" id="3818"/>
    <lineage>
        <taxon>Eukaryota</taxon>
        <taxon>Viridiplantae</taxon>
        <taxon>Streptophyta</taxon>
        <taxon>Embryophyta</taxon>
        <taxon>Tracheophyta</taxon>
        <taxon>Spermatophyta</taxon>
        <taxon>Magnoliopsida</taxon>
        <taxon>eudicotyledons</taxon>
        <taxon>Gunneridae</taxon>
        <taxon>Pentapetalae</taxon>
        <taxon>rosids</taxon>
        <taxon>fabids</taxon>
        <taxon>Fabales</taxon>
        <taxon>Fabaceae</taxon>
        <taxon>Papilionoideae</taxon>
        <taxon>50 kb inversion clade</taxon>
        <taxon>dalbergioids sensu lato</taxon>
        <taxon>Dalbergieae</taxon>
        <taxon>Pterocarpus clade</taxon>
        <taxon>Arachis</taxon>
    </lineage>
</organism>
<dbReference type="Proteomes" id="UP000464620">
    <property type="component" value="Chromosome B09"/>
</dbReference>
<name>A0A6B9VEF9_ARAHY</name>
<dbReference type="AlphaFoldDB" id="A0A6B9VEF9"/>
<accession>A0A6B9VEF9</accession>
<sequence length="92" mass="10562">MIIKLSVVARYRCGQTRVRSIVPPNFPSALPLLQRDTNHLRAPFSELFASPVTFEMVRLHHPVLNSTLDAIIFYAQHSFLLILERLANLKFC</sequence>
<protein>
    <submittedName>
        <fullName evidence="1">Uncharacterized protein</fullName>
    </submittedName>
</protein>
<gene>
    <name evidence="1" type="ORF">DS421_19g673260</name>
</gene>
<evidence type="ECO:0000313" key="2">
    <source>
        <dbReference type="Proteomes" id="UP000464620"/>
    </source>
</evidence>
<dbReference type="EMBL" id="CP031001">
    <property type="protein sequence ID" value="QHN79823.1"/>
    <property type="molecule type" value="Genomic_DNA"/>
</dbReference>
<proteinExistence type="predicted"/>
<reference evidence="1 2" key="1">
    <citation type="submission" date="2020-01" db="EMBL/GenBank/DDBJ databases">
        <title>Genome sequence of Arachis hypogaea, cultivar Shitouqi.</title>
        <authorList>
            <person name="Zhuang W."/>
            <person name="Chen H."/>
            <person name="Varshney R."/>
            <person name="Wang D."/>
            <person name="Ming R."/>
        </authorList>
    </citation>
    <scope>NUCLEOTIDE SEQUENCE [LARGE SCALE GENOMIC DNA]</scope>
    <source>
        <tissue evidence="1">Young leaf</tissue>
    </source>
</reference>